<evidence type="ECO:0000256" key="1">
    <source>
        <dbReference type="SAM" id="MobiDB-lite"/>
    </source>
</evidence>
<feature type="compositionally biased region" description="Acidic residues" evidence="1">
    <location>
        <begin position="81"/>
        <end position="91"/>
    </location>
</feature>
<dbReference type="Gramene" id="PRQ22497">
    <property type="protein sequence ID" value="PRQ22497"/>
    <property type="gene ID" value="RchiOBHm_Chr6g0250961"/>
</dbReference>
<feature type="compositionally biased region" description="Acidic residues" evidence="1">
    <location>
        <begin position="1"/>
        <end position="12"/>
    </location>
</feature>
<evidence type="ECO:0000313" key="3">
    <source>
        <dbReference type="Proteomes" id="UP000238479"/>
    </source>
</evidence>
<protein>
    <submittedName>
        <fullName evidence="2">Uncharacterized protein</fullName>
    </submittedName>
</protein>
<sequence length="91" mass="9881">MVSEDIIFEGDMDNSQNVLAENHIMSGAEDVAETSNASNNNTGSADSGGSPDEAQSEDFEHERDDRIDHSSHPPESNMVEIDMDDLGDNQL</sequence>
<dbReference type="AlphaFoldDB" id="A0A2P6PKP0"/>
<reference evidence="2 3" key="1">
    <citation type="journal article" date="2018" name="Nat. Genet.">
        <title>The Rosa genome provides new insights in the design of modern roses.</title>
        <authorList>
            <person name="Bendahmane M."/>
        </authorList>
    </citation>
    <scope>NUCLEOTIDE SEQUENCE [LARGE SCALE GENOMIC DNA]</scope>
    <source>
        <strain evidence="3">cv. Old Blush</strain>
    </source>
</reference>
<dbReference type="EMBL" id="PDCK01000044">
    <property type="protein sequence ID" value="PRQ22497.1"/>
    <property type="molecule type" value="Genomic_DNA"/>
</dbReference>
<feature type="compositionally biased region" description="Basic and acidic residues" evidence="1">
    <location>
        <begin position="58"/>
        <end position="72"/>
    </location>
</feature>
<evidence type="ECO:0000313" key="2">
    <source>
        <dbReference type="EMBL" id="PRQ22497.1"/>
    </source>
</evidence>
<comment type="caution">
    <text evidence="2">The sequence shown here is derived from an EMBL/GenBank/DDBJ whole genome shotgun (WGS) entry which is preliminary data.</text>
</comment>
<proteinExistence type="predicted"/>
<organism evidence="2 3">
    <name type="scientific">Rosa chinensis</name>
    <name type="common">China rose</name>
    <dbReference type="NCBI Taxonomy" id="74649"/>
    <lineage>
        <taxon>Eukaryota</taxon>
        <taxon>Viridiplantae</taxon>
        <taxon>Streptophyta</taxon>
        <taxon>Embryophyta</taxon>
        <taxon>Tracheophyta</taxon>
        <taxon>Spermatophyta</taxon>
        <taxon>Magnoliopsida</taxon>
        <taxon>eudicotyledons</taxon>
        <taxon>Gunneridae</taxon>
        <taxon>Pentapetalae</taxon>
        <taxon>rosids</taxon>
        <taxon>fabids</taxon>
        <taxon>Rosales</taxon>
        <taxon>Rosaceae</taxon>
        <taxon>Rosoideae</taxon>
        <taxon>Rosoideae incertae sedis</taxon>
        <taxon>Rosa</taxon>
    </lineage>
</organism>
<keyword evidence="3" id="KW-1185">Reference proteome</keyword>
<feature type="compositionally biased region" description="Low complexity" evidence="1">
    <location>
        <begin position="34"/>
        <end position="50"/>
    </location>
</feature>
<accession>A0A2P6PKP0</accession>
<gene>
    <name evidence="2" type="ORF">RchiOBHm_Chr6g0250961</name>
</gene>
<feature type="region of interest" description="Disordered" evidence="1">
    <location>
        <begin position="1"/>
        <end position="91"/>
    </location>
</feature>
<dbReference type="Proteomes" id="UP000238479">
    <property type="component" value="Chromosome 6"/>
</dbReference>
<name>A0A2P6PKP0_ROSCH</name>